<gene>
    <name evidence="2" type="ORF">KTAU_04310</name>
</gene>
<dbReference type="AlphaFoldDB" id="A0A5J4K274"/>
<sequence length="69" mass="7633">MHHRVTTHLALRSPKVRPVFQSQVLKPSLRNHPPPPSAQPANASPIPFPGSPLILVSPITHRLSESHLR</sequence>
<proteinExistence type="predicted"/>
<keyword evidence="3" id="KW-1185">Reference proteome</keyword>
<evidence type="ECO:0000313" key="2">
    <source>
        <dbReference type="EMBL" id="GER81793.1"/>
    </source>
</evidence>
<feature type="region of interest" description="Disordered" evidence="1">
    <location>
        <begin position="26"/>
        <end position="46"/>
    </location>
</feature>
<dbReference type="Proteomes" id="UP000334820">
    <property type="component" value="Unassembled WGS sequence"/>
</dbReference>
<dbReference type="EMBL" id="BKZV01000001">
    <property type="protein sequence ID" value="GER81793.1"/>
    <property type="molecule type" value="Genomic_DNA"/>
</dbReference>
<organism evidence="2 3">
    <name type="scientific">Thermogemmatispora aurantia</name>
    <dbReference type="NCBI Taxonomy" id="2045279"/>
    <lineage>
        <taxon>Bacteria</taxon>
        <taxon>Bacillati</taxon>
        <taxon>Chloroflexota</taxon>
        <taxon>Ktedonobacteria</taxon>
        <taxon>Thermogemmatisporales</taxon>
        <taxon>Thermogemmatisporaceae</taxon>
        <taxon>Thermogemmatispora</taxon>
    </lineage>
</organism>
<comment type="caution">
    <text evidence="2">The sequence shown here is derived from an EMBL/GenBank/DDBJ whole genome shotgun (WGS) entry which is preliminary data.</text>
</comment>
<name>A0A5J4K274_9CHLR</name>
<protein>
    <submittedName>
        <fullName evidence="2">Uncharacterized protein</fullName>
    </submittedName>
</protein>
<reference evidence="2 3" key="1">
    <citation type="journal article" date="2019" name="Int. J. Syst. Evol. Microbiol.">
        <title>Thermogemmatispora aurantia sp. nov. and Thermogemmatispora argillosa sp. nov., within the class Ktedonobacteria, and emended description of the genus Thermogemmatispora.</title>
        <authorList>
            <person name="Zheng Y."/>
            <person name="Wang C.M."/>
            <person name="Sakai Y."/>
            <person name="Abe K."/>
            <person name="Yokota A."/>
            <person name="Yabe S."/>
        </authorList>
    </citation>
    <scope>NUCLEOTIDE SEQUENCE [LARGE SCALE GENOMIC DNA]</scope>
    <source>
        <strain evidence="2 3">A1-2</strain>
    </source>
</reference>
<evidence type="ECO:0000313" key="3">
    <source>
        <dbReference type="Proteomes" id="UP000334820"/>
    </source>
</evidence>
<accession>A0A5J4K274</accession>
<evidence type="ECO:0000256" key="1">
    <source>
        <dbReference type="SAM" id="MobiDB-lite"/>
    </source>
</evidence>